<dbReference type="EMBL" id="JAUKUA010000003">
    <property type="protein sequence ID" value="KAK0720046.1"/>
    <property type="molecule type" value="Genomic_DNA"/>
</dbReference>
<comment type="caution">
    <text evidence="2">The sequence shown here is derived from an EMBL/GenBank/DDBJ whole genome shotgun (WGS) entry which is preliminary data.</text>
</comment>
<accession>A0AA40AQB0</accession>
<evidence type="ECO:0000313" key="2">
    <source>
        <dbReference type="EMBL" id="KAK0720046.1"/>
    </source>
</evidence>
<dbReference type="Proteomes" id="UP001172102">
    <property type="component" value="Unassembled WGS sequence"/>
</dbReference>
<name>A0AA40AQB0_9PEZI</name>
<sequence length="112" mass="12360">MSSTKPRNNTPGSGEDDQPANYKTQLDDAAYHVKNPEPSQTNESMGNALAEKVSHCMPAVGRALGRNEESEALPRPSKTNTAPPNRPHHDVQIEGFLRDQHRSTRVLETEES</sequence>
<dbReference type="AlphaFoldDB" id="A0AA40AQB0"/>
<proteinExistence type="predicted"/>
<protein>
    <submittedName>
        <fullName evidence="2">Uncharacterized protein</fullName>
    </submittedName>
</protein>
<feature type="compositionally biased region" description="Polar residues" evidence="1">
    <location>
        <begin position="1"/>
        <end position="12"/>
    </location>
</feature>
<organism evidence="2 3">
    <name type="scientific">Lasiosphaeris hirsuta</name>
    <dbReference type="NCBI Taxonomy" id="260670"/>
    <lineage>
        <taxon>Eukaryota</taxon>
        <taxon>Fungi</taxon>
        <taxon>Dikarya</taxon>
        <taxon>Ascomycota</taxon>
        <taxon>Pezizomycotina</taxon>
        <taxon>Sordariomycetes</taxon>
        <taxon>Sordariomycetidae</taxon>
        <taxon>Sordariales</taxon>
        <taxon>Lasiosphaeriaceae</taxon>
        <taxon>Lasiosphaeris</taxon>
    </lineage>
</organism>
<feature type="compositionally biased region" description="Basic and acidic residues" evidence="1">
    <location>
        <begin position="87"/>
        <end position="112"/>
    </location>
</feature>
<reference evidence="2" key="1">
    <citation type="submission" date="2023-06" db="EMBL/GenBank/DDBJ databases">
        <title>Genome-scale phylogeny and comparative genomics of the fungal order Sordariales.</title>
        <authorList>
            <consortium name="Lawrence Berkeley National Laboratory"/>
            <person name="Hensen N."/>
            <person name="Bonometti L."/>
            <person name="Westerberg I."/>
            <person name="Brannstrom I.O."/>
            <person name="Guillou S."/>
            <person name="Cros-Aarteil S."/>
            <person name="Calhoun S."/>
            <person name="Haridas S."/>
            <person name="Kuo A."/>
            <person name="Mondo S."/>
            <person name="Pangilinan J."/>
            <person name="Riley R."/>
            <person name="Labutti K."/>
            <person name="Andreopoulos B."/>
            <person name="Lipzen A."/>
            <person name="Chen C."/>
            <person name="Yanf M."/>
            <person name="Daum C."/>
            <person name="Ng V."/>
            <person name="Clum A."/>
            <person name="Steindorff A."/>
            <person name="Ohm R."/>
            <person name="Martin F."/>
            <person name="Silar P."/>
            <person name="Natvig D."/>
            <person name="Lalanne C."/>
            <person name="Gautier V."/>
            <person name="Ament-Velasquez S.L."/>
            <person name="Kruys A."/>
            <person name="Hutchinson M.I."/>
            <person name="Powell A.J."/>
            <person name="Barry K."/>
            <person name="Miller A.N."/>
            <person name="Grigoriev I.V."/>
            <person name="Debuchy R."/>
            <person name="Gladieux P."/>
            <person name="Thoren M.H."/>
            <person name="Johannesson H."/>
        </authorList>
    </citation>
    <scope>NUCLEOTIDE SEQUENCE</scope>
    <source>
        <strain evidence="2">SMH4607-1</strain>
    </source>
</reference>
<keyword evidence="3" id="KW-1185">Reference proteome</keyword>
<evidence type="ECO:0000313" key="3">
    <source>
        <dbReference type="Proteomes" id="UP001172102"/>
    </source>
</evidence>
<gene>
    <name evidence="2" type="ORF">B0H67DRAFT_174514</name>
</gene>
<feature type="compositionally biased region" description="Basic and acidic residues" evidence="1">
    <location>
        <begin position="25"/>
        <end position="35"/>
    </location>
</feature>
<evidence type="ECO:0000256" key="1">
    <source>
        <dbReference type="SAM" id="MobiDB-lite"/>
    </source>
</evidence>
<feature type="region of interest" description="Disordered" evidence="1">
    <location>
        <begin position="1"/>
        <end position="112"/>
    </location>
</feature>